<protein>
    <submittedName>
        <fullName evidence="1">Uncharacterized protein</fullName>
    </submittedName>
</protein>
<evidence type="ECO:0000313" key="2">
    <source>
        <dbReference type="Proteomes" id="UP000263900"/>
    </source>
</evidence>
<reference evidence="1 2" key="1">
    <citation type="submission" date="2018-09" db="EMBL/GenBank/DDBJ databases">
        <title>Genome sequencing of strain 6GH32-13.</title>
        <authorList>
            <person name="Weon H.-Y."/>
            <person name="Heo J."/>
            <person name="Kwon S.-W."/>
        </authorList>
    </citation>
    <scope>NUCLEOTIDE SEQUENCE [LARGE SCALE GENOMIC DNA]</scope>
    <source>
        <strain evidence="1 2">5GH32-13</strain>
    </source>
</reference>
<organism evidence="1 2">
    <name type="scientific">Paraflavitalea soli</name>
    <dbReference type="NCBI Taxonomy" id="2315862"/>
    <lineage>
        <taxon>Bacteria</taxon>
        <taxon>Pseudomonadati</taxon>
        <taxon>Bacteroidota</taxon>
        <taxon>Chitinophagia</taxon>
        <taxon>Chitinophagales</taxon>
        <taxon>Chitinophagaceae</taxon>
        <taxon>Paraflavitalea</taxon>
    </lineage>
</organism>
<dbReference type="RefSeq" id="WP_119049142.1">
    <property type="nucleotide sequence ID" value="NZ_CP032157.1"/>
</dbReference>
<dbReference type="AlphaFoldDB" id="A0A3B7MG34"/>
<gene>
    <name evidence="1" type="ORF">D3H65_04615</name>
</gene>
<accession>A0A3B7MG34</accession>
<proteinExistence type="predicted"/>
<sequence length="798" mass="92767">MDKTIFTTLLSEMEDDNFNSLIHYQTLLQLGWKFYYIIDADLIGNYCFPEGFGDATDESSMRRKGRHISPEYIFDEQVTLHSLFNLPIQVEKEMLLQAYVNELRGMIHKAGIMASRPPVSTAISNQLNNLLTRLKAQTKNEPVNTDLIEEHFIQIIAAVLMRIDGLKKYNDLLDNGRFTYESMDLDNELLENACDFEKGSEQNERIIKSIHIDILKTGMKKSKIADVNAIDRTIGINNFIQQWGKDKDRKHIFLFAVDAPTPQKVMDFIKKSNILPYPTFDGFKINLYRTTQEYFAYIICCVQNEDKTINHEKTLSNLRNLKEASRQYKRTKEMLARETVHAGLETPALPQVSQGEYVEIFNSYDRHLTALQNTGLGRSFDSIHKSIKKNLKDGTIADIKDYLDGIQREEKTMLQRIIRTHDEILDNILHEANFNRIFVDGIEILRKGNMELDFSKGADGVEGSYQHLPMFFAFEKNNSTTNHQDFLQITLLILQRKITPGSARFEDLQQLLAQLHDRLFLIKSRSKYPLEEKLLKTLLYLILPMSGQGPLMSSREKQSNDTEAYHWLNKIEGTEEDMGYLYREFLYLQCWVARRVEDLDGAKTIAAKGIGLYKDDPRFYHGLFLAEYCHFLTGKPKEKQLERINFILEHTENADVLYPAFIEKHYDSPIAINIQARLRDCFGNNFCYFFTEKAKLLAETKAIPEAIEALEQAEQRLGKMMQKGHFLEPLAEYYDTAANLYWVQSYYPDKYDIEEKAEAALNFIDQAVILAPRREIRIEYETKKQHIAIRHQEVKKKP</sequence>
<keyword evidence="2" id="KW-1185">Reference proteome</keyword>
<dbReference type="EMBL" id="CP032157">
    <property type="protein sequence ID" value="AXY73304.1"/>
    <property type="molecule type" value="Genomic_DNA"/>
</dbReference>
<dbReference type="KEGG" id="pseg:D3H65_04615"/>
<dbReference type="Proteomes" id="UP000263900">
    <property type="component" value="Chromosome"/>
</dbReference>
<name>A0A3B7MG34_9BACT</name>
<evidence type="ECO:0000313" key="1">
    <source>
        <dbReference type="EMBL" id="AXY73304.1"/>
    </source>
</evidence>